<sequence length="294" mass="34632">MAFYKSNLISVDNAFNVYENIVLNKHKYIDILYGKENRNECYEKVKVRYKAYEENQLCLEIMTPSANFTTTEKEALLHCYNGKTKVLKDLKDQIIKAQKLHFHTKCTYCGIGDITTMDHYLPKEDFFEFAVHCYNLIPCCSYCNTKKGKSFLDERGDRKIFNPYFENLSADIIIKCEFNFLQEKLIYNISIESSISDNLLISHLETLNIIEKYKDETPRIISSIARELINNFEEYGENIVSGRNALRRNLNDIEEEQSVNSLDAIIRREYIKHDILFDLKYLKDLYSRFKNNAV</sequence>
<dbReference type="GO" id="GO:0008270">
    <property type="term" value="F:zinc ion binding"/>
    <property type="evidence" value="ECO:0007669"/>
    <property type="project" value="InterPro"/>
</dbReference>
<dbReference type="Proteomes" id="UP000053797">
    <property type="component" value="Unassembled WGS sequence"/>
</dbReference>
<dbReference type="EMBL" id="LNQL01000001">
    <property type="protein sequence ID" value="KSU50178.1"/>
    <property type="molecule type" value="Genomic_DNA"/>
</dbReference>
<dbReference type="AlphaFoldDB" id="A0A0V8GIU6"/>
<dbReference type="InterPro" id="IPR003615">
    <property type="entry name" value="HNH_nuc"/>
</dbReference>
<feature type="domain" description="HNH" evidence="1">
    <location>
        <begin position="106"/>
        <end position="149"/>
    </location>
</feature>
<evidence type="ECO:0000313" key="3">
    <source>
        <dbReference type="Proteomes" id="UP000053797"/>
    </source>
</evidence>
<comment type="caution">
    <text evidence="2">The sequence shown here is derived from an EMBL/GenBank/DDBJ whole genome shotgun (WGS) entry which is preliminary data.</text>
</comment>
<accession>A0A0V8GIU6</accession>
<gene>
    <name evidence="2" type="ORF">AS033_02040</name>
</gene>
<proteinExistence type="predicted"/>
<dbReference type="OrthoDB" id="9816185at2"/>
<reference evidence="2 3" key="1">
    <citation type="journal article" date="2015" name="Int. J. Syst. Evol. Microbiol.">
        <title>Exiguobacterium enclense sp. nov., isolated from sediment.</title>
        <authorList>
            <person name="Dastager S.G."/>
            <person name="Mawlankar R."/>
            <person name="Sonalkar V.V."/>
            <person name="Thorat M.N."/>
            <person name="Mual P."/>
            <person name="Verma A."/>
            <person name="Krishnamurthi S."/>
            <person name="Tang S.K."/>
            <person name="Li W.J."/>
        </authorList>
    </citation>
    <scope>NUCLEOTIDE SEQUENCE [LARGE SCALE GENOMIC DNA]</scope>
    <source>
        <strain evidence="2 3">NIO-1109</strain>
    </source>
</reference>
<protein>
    <recommendedName>
        <fullName evidence="1">HNH domain-containing protein</fullName>
    </recommendedName>
</protein>
<dbReference type="GO" id="GO:0004519">
    <property type="term" value="F:endonuclease activity"/>
    <property type="evidence" value="ECO:0007669"/>
    <property type="project" value="InterPro"/>
</dbReference>
<evidence type="ECO:0000259" key="1">
    <source>
        <dbReference type="Pfam" id="PF01844"/>
    </source>
</evidence>
<name>A0A0V8GIU6_9BACL</name>
<dbReference type="RefSeq" id="WP_058264678.1">
    <property type="nucleotide sequence ID" value="NZ_FMYN01000001.1"/>
</dbReference>
<dbReference type="Gene3D" id="1.10.30.50">
    <property type="match status" value="1"/>
</dbReference>
<dbReference type="InterPro" id="IPR002711">
    <property type="entry name" value="HNH"/>
</dbReference>
<dbReference type="CDD" id="cd00085">
    <property type="entry name" value="HNHc"/>
    <property type="match status" value="1"/>
</dbReference>
<dbReference type="GO" id="GO:0003676">
    <property type="term" value="F:nucleic acid binding"/>
    <property type="evidence" value="ECO:0007669"/>
    <property type="project" value="InterPro"/>
</dbReference>
<dbReference type="Pfam" id="PF01844">
    <property type="entry name" value="HNH"/>
    <property type="match status" value="1"/>
</dbReference>
<evidence type="ECO:0000313" key="2">
    <source>
        <dbReference type="EMBL" id="KSU50178.1"/>
    </source>
</evidence>
<organism evidence="2 3">
    <name type="scientific">Exiguobacterium indicum</name>
    <dbReference type="NCBI Taxonomy" id="296995"/>
    <lineage>
        <taxon>Bacteria</taxon>
        <taxon>Bacillati</taxon>
        <taxon>Bacillota</taxon>
        <taxon>Bacilli</taxon>
        <taxon>Bacillales</taxon>
        <taxon>Bacillales Family XII. Incertae Sedis</taxon>
        <taxon>Exiguobacterium</taxon>
    </lineage>
</organism>